<organism evidence="11 12">
    <name type="scientific">Clydaea vesicula</name>
    <dbReference type="NCBI Taxonomy" id="447962"/>
    <lineage>
        <taxon>Eukaryota</taxon>
        <taxon>Fungi</taxon>
        <taxon>Fungi incertae sedis</taxon>
        <taxon>Chytridiomycota</taxon>
        <taxon>Chytridiomycota incertae sedis</taxon>
        <taxon>Chytridiomycetes</taxon>
        <taxon>Lobulomycetales</taxon>
        <taxon>Lobulomycetaceae</taxon>
        <taxon>Clydaea</taxon>
    </lineage>
</organism>
<feature type="domain" description="Histone deacetylase" evidence="10">
    <location>
        <begin position="43"/>
        <end position="274"/>
    </location>
</feature>
<dbReference type="GO" id="GO:0031507">
    <property type="term" value="P:heterochromatin formation"/>
    <property type="evidence" value="ECO:0007669"/>
    <property type="project" value="TreeGrafter"/>
</dbReference>
<comment type="similarity">
    <text evidence="2">Belongs to the histone deacetylase family. HD type 1 subfamily.</text>
</comment>
<dbReference type="EMBL" id="JADGJW010000361">
    <property type="protein sequence ID" value="KAJ3218882.1"/>
    <property type="molecule type" value="Genomic_DNA"/>
</dbReference>
<evidence type="ECO:0000313" key="11">
    <source>
        <dbReference type="EMBL" id="KAJ3218882.1"/>
    </source>
</evidence>
<dbReference type="InterPro" id="IPR037138">
    <property type="entry name" value="His_deacetylse_dom_sf"/>
</dbReference>
<evidence type="ECO:0000259" key="10">
    <source>
        <dbReference type="Pfam" id="PF00850"/>
    </source>
</evidence>
<keyword evidence="9" id="KW-0539">Nucleus</keyword>
<evidence type="ECO:0000256" key="5">
    <source>
        <dbReference type="ARBA" id="ARBA00022801"/>
    </source>
</evidence>
<keyword evidence="7" id="KW-0805">Transcription regulation</keyword>
<dbReference type="PANTHER" id="PTHR10625:SF14">
    <property type="entry name" value="HISTONE DEACETYLASE 8"/>
    <property type="match status" value="1"/>
</dbReference>
<evidence type="ECO:0000256" key="8">
    <source>
        <dbReference type="ARBA" id="ARBA00023163"/>
    </source>
</evidence>
<dbReference type="InterPro" id="IPR023696">
    <property type="entry name" value="Ureohydrolase_dom_sf"/>
</dbReference>
<evidence type="ECO:0000256" key="7">
    <source>
        <dbReference type="ARBA" id="ARBA00023015"/>
    </source>
</evidence>
<keyword evidence="5" id="KW-0378">Hydrolase</keyword>
<dbReference type="PRINTS" id="PR01270">
    <property type="entry name" value="HDASUPER"/>
</dbReference>
<evidence type="ECO:0000256" key="2">
    <source>
        <dbReference type="ARBA" id="ARBA00006457"/>
    </source>
</evidence>
<accession>A0AAD5U006</accession>
<keyword evidence="4" id="KW-0678">Repressor</keyword>
<dbReference type="GO" id="GO:0141221">
    <property type="term" value="F:histone deacetylase activity, hydrolytic mechanism"/>
    <property type="evidence" value="ECO:0007669"/>
    <property type="project" value="UniProtKB-EC"/>
</dbReference>
<sequence length="394" mass="44971">MSCKIPLIFYAIDKKYLNTLDLLPSNLQRSTMVHSLIEAYNIFPRVNIPGNIPLATREQLTSDCAVFEKITEYCRYVVGATILCAKKLTSRECDISINFDGGRHHSKKDSAAGYCYVNDIVLGILELHEKFNKVLYIDLDIHHGDGVEEAFKYTNKVFTLSFHRFDAAFYPGSGSLDDVGLGKGKFHNLNIPLKKGLKSELFLKLFKIILEKVMLKYNPDAIVLQCGADGIAFDPLGHSDKKPSSEGWNLDVTVFGGGGYNNENTARSWTYTLLKLLELEKATVSNFPLDDNIFHNNHKESQYEWFLQQEKLKDYNIIPEHKYFEYYGPDFSLIVDTSNMKDDNEKLLSRKFQVKKLESTGDLLKLNEKNIKYCEYIISACLKKLEFLTTPLST</sequence>
<dbReference type="InterPro" id="IPR000286">
    <property type="entry name" value="HDACs"/>
</dbReference>
<dbReference type="Gene3D" id="3.40.800.20">
    <property type="entry name" value="Histone deacetylase domain"/>
    <property type="match status" value="1"/>
</dbReference>
<evidence type="ECO:0000256" key="4">
    <source>
        <dbReference type="ARBA" id="ARBA00022491"/>
    </source>
</evidence>
<evidence type="ECO:0000256" key="3">
    <source>
        <dbReference type="ARBA" id="ARBA00012111"/>
    </source>
</evidence>
<keyword evidence="6" id="KW-0156">Chromatin regulator</keyword>
<dbReference type="PANTHER" id="PTHR10625">
    <property type="entry name" value="HISTONE DEACETYLASE HDAC1-RELATED"/>
    <property type="match status" value="1"/>
</dbReference>
<keyword evidence="12" id="KW-1185">Reference proteome</keyword>
<name>A0AAD5U006_9FUNG</name>
<proteinExistence type="inferred from homology"/>
<dbReference type="GO" id="GO:0005634">
    <property type="term" value="C:nucleus"/>
    <property type="evidence" value="ECO:0007669"/>
    <property type="project" value="UniProtKB-SubCell"/>
</dbReference>
<dbReference type="Pfam" id="PF00850">
    <property type="entry name" value="Hist_deacetyl"/>
    <property type="match status" value="1"/>
</dbReference>
<comment type="caution">
    <text evidence="11">The sequence shown here is derived from an EMBL/GenBank/DDBJ whole genome shotgun (WGS) entry which is preliminary data.</text>
</comment>
<dbReference type="AlphaFoldDB" id="A0AAD5U006"/>
<dbReference type="SUPFAM" id="SSF52768">
    <property type="entry name" value="Arginase/deacetylase"/>
    <property type="match status" value="1"/>
</dbReference>
<dbReference type="EC" id="3.5.1.98" evidence="3"/>
<evidence type="ECO:0000256" key="6">
    <source>
        <dbReference type="ARBA" id="ARBA00022853"/>
    </source>
</evidence>
<evidence type="ECO:0000256" key="9">
    <source>
        <dbReference type="ARBA" id="ARBA00023242"/>
    </source>
</evidence>
<dbReference type="InterPro" id="IPR023801">
    <property type="entry name" value="His_deacetylse_dom"/>
</dbReference>
<reference evidence="11" key="1">
    <citation type="submission" date="2020-05" db="EMBL/GenBank/DDBJ databases">
        <title>Phylogenomic resolution of chytrid fungi.</title>
        <authorList>
            <person name="Stajich J.E."/>
            <person name="Amses K."/>
            <person name="Simmons R."/>
            <person name="Seto K."/>
            <person name="Myers J."/>
            <person name="Bonds A."/>
            <person name="Quandt C.A."/>
            <person name="Barry K."/>
            <person name="Liu P."/>
            <person name="Grigoriev I."/>
            <person name="Longcore J.E."/>
            <person name="James T.Y."/>
        </authorList>
    </citation>
    <scope>NUCLEOTIDE SEQUENCE</scope>
    <source>
        <strain evidence="11">JEL0476</strain>
    </source>
</reference>
<gene>
    <name evidence="11" type="primary">HDAC8</name>
    <name evidence="11" type="ORF">HK099_004906</name>
</gene>
<evidence type="ECO:0000313" key="12">
    <source>
        <dbReference type="Proteomes" id="UP001211065"/>
    </source>
</evidence>
<dbReference type="Proteomes" id="UP001211065">
    <property type="component" value="Unassembled WGS sequence"/>
</dbReference>
<protein>
    <recommendedName>
        <fullName evidence="3">histone deacetylase</fullName>
        <ecNumber evidence="3">3.5.1.98</ecNumber>
    </recommendedName>
</protein>
<comment type="subcellular location">
    <subcellularLocation>
        <location evidence="1">Nucleus</location>
    </subcellularLocation>
</comment>
<keyword evidence="8" id="KW-0804">Transcription</keyword>
<evidence type="ECO:0000256" key="1">
    <source>
        <dbReference type="ARBA" id="ARBA00004123"/>
    </source>
</evidence>